<reference evidence="12 13" key="1">
    <citation type="submission" date="2019-09" db="EMBL/GenBank/DDBJ databases">
        <title>A chromosome-level genome assembly of the Chinese tupelo Nyssa sinensis.</title>
        <authorList>
            <person name="Yang X."/>
            <person name="Kang M."/>
            <person name="Yang Y."/>
            <person name="Xiong H."/>
            <person name="Wang M."/>
            <person name="Zhang Z."/>
            <person name="Wang Z."/>
            <person name="Wu H."/>
            <person name="Ma T."/>
            <person name="Liu J."/>
            <person name="Xi Z."/>
        </authorList>
    </citation>
    <scope>NUCLEOTIDE SEQUENCE [LARGE SCALE GENOMIC DNA]</scope>
    <source>
        <strain evidence="12">J267</strain>
        <tissue evidence="12">Leaf</tissue>
    </source>
</reference>
<dbReference type="GO" id="GO:0005789">
    <property type="term" value="C:endoplasmic reticulum membrane"/>
    <property type="evidence" value="ECO:0007669"/>
    <property type="project" value="UniProtKB-SubCell"/>
</dbReference>
<keyword evidence="13" id="KW-1185">Reference proteome</keyword>
<dbReference type="EMBL" id="CM018045">
    <property type="protein sequence ID" value="KAA8528857.1"/>
    <property type="molecule type" value="Genomic_DNA"/>
</dbReference>
<evidence type="ECO:0000256" key="8">
    <source>
        <dbReference type="ARBA" id="ARBA00023136"/>
    </source>
</evidence>
<dbReference type="OrthoDB" id="1703439at2759"/>
<comment type="subcellular location">
    <subcellularLocation>
        <location evidence="1">Cell membrane</location>
        <topology evidence="1">Single-pass membrane protein</topology>
    </subcellularLocation>
    <subcellularLocation>
        <location evidence="2">Endoplasmic reticulum membrane</location>
        <topology evidence="2">Single-pass membrane protein</topology>
    </subcellularLocation>
</comment>
<organism evidence="12 13">
    <name type="scientific">Nyssa sinensis</name>
    <dbReference type="NCBI Taxonomy" id="561372"/>
    <lineage>
        <taxon>Eukaryota</taxon>
        <taxon>Viridiplantae</taxon>
        <taxon>Streptophyta</taxon>
        <taxon>Embryophyta</taxon>
        <taxon>Tracheophyta</taxon>
        <taxon>Spermatophyta</taxon>
        <taxon>Magnoliopsida</taxon>
        <taxon>eudicotyledons</taxon>
        <taxon>Gunneridae</taxon>
        <taxon>Pentapetalae</taxon>
        <taxon>asterids</taxon>
        <taxon>Cornales</taxon>
        <taxon>Nyssaceae</taxon>
        <taxon>Nyssa</taxon>
    </lineage>
</organism>
<evidence type="ECO:0000256" key="9">
    <source>
        <dbReference type="ARBA" id="ARBA00038080"/>
    </source>
</evidence>
<dbReference type="GO" id="GO:0005886">
    <property type="term" value="C:plasma membrane"/>
    <property type="evidence" value="ECO:0007669"/>
    <property type="project" value="UniProtKB-SubCell"/>
</dbReference>
<comment type="similarity">
    <text evidence="9">Belongs to the plant Proton pump-interactor protein family.</text>
</comment>
<name>A0A5J5AHB7_9ASTE</name>
<keyword evidence="5" id="KW-0256">Endoplasmic reticulum</keyword>
<evidence type="ECO:0000256" key="2">
    <source>
        <dbReference type="ARBA" id="ARBA00004389"/>
    </source>
</evidence>
<feature type="coiled-coil region" evidence="10">
    <location>
        <begin position="83"/>
        <end position="110"/>
    </location>
</feature>
<evidence type="ECO:0000256" key="10">
    <source>
        <dbReference type="SAM" id="Coils"/>
    </source>
</evidence>
<evidence type="ECO:0000256" key="1">
    <source>
        <dbReference type="ARBA" id="ARBA00004162"/>
    </source>
</evidence>
<dbReference type="PANTHER" id="PTHR32219">
    <property type="entry name" value="RNA-BINDING PROTEIN YLMH-RELATED"/>
    <property type="match status" value="1"/>
</dbReference>
<accession>A0A5J5AHB7</accession>
<evidence type="ECO:0000313" key="13">
    <source>
        <dbReference type="Proteomes" id="UP000325577"/>
    </source>
</evidence>
<protein>
    <submittedName>
        <fullName evidence="12">Uncharacterized protein</fullName>
    </submittedName>
</protein>
<evidence type="ECO:0000256" key="6">
    <source>
        <dbReference type="ARBA" id="ARBA00022989"/>
    </source>
</evidence>
<proteinExistence type="inferred from homology"/>
<dbReference type="AlphaFoldDB" id="A0A5J5AHB7"/>
<evidence type="ECO:0000256" key="3">
    <source>
        <dbReference type="ARBA" id="ARBA00022475"/>
    </source>
</evidence>
<evidence type="ECO:0000256" key="7">
    <source>
        <dbReference type="ARBA" id="ARBA00023054"/>
    </source>
</evidence>
<evidence type="ECO:0000256" key="11">
    <source>
        <dbReference type="SAM" id="MobiDB-lite"/>
    </source>
</evidence>
<gene>
    <name evidence="12" type="ORF">F0562_036212</name>
</gene>
<evidence type="ECO:0000256" key="4">
    <source>
        <dbReference type="ARBA" id="ARBA00022692"/>
    </source>
</evidence>
<feature type="region of interest" description="Disordered" evidence="11">
    <location>
        <begin position="250"/>
        <end position="272"/>
    </location>
</feature>
<keyword evidence="3" id="KW-1003">Cell membrane</keyword>
<dbReference type="InterPro" id="IPR055282">
    <property type="entry name" value="PPI1-4"/>
</dbReference>
<sequence>MVSKVEIEEKYKLDTSSYEDLPKVGAYCNGIEQVDCCEEGDPRMTCFSTSESTAELDKSQEHQIMVPWATECKLPGLEVEKVKSEEETELESAREEKESLESQITITESAESEYYQLDNGEGTHAVENKTDFDVDVNENQESDIMVTYNVDIGLVQGEKATKLANGTDVSLETEIANHPVPYRNKDCSPSFHVEDGRAAVASRSKTLDGSVVNSKSGLNLFIKKVTDQFYGGDENGDDKLTCQETKDIEGSDRLGSSTFSPEGSGADALDGNNVCTDNGERPFRFLIKIPRYDDEKLREQIRHAQLQVDEKTQLRDAIRSEIQMKRANFQDYHNNYEAAKSEERAAQGLVKSKRQEIDAVQSITNMVKNAILQRILMTRSLLIWQLG</sequence>
<evidence type="ECO:0000256" key="5">
    <source>
        <dbReference type="ARBA" id="ARBA00022824"/>
    </source>
</evidence>
<evidence type="ECO:0000313" key="12">
    <source>
        <dbReference type="EMBL" id="KAA8528857.1"/>
    </source>
</evidence>
<keyword evidence="8" id="KW-0472">Membrane</keyword>
<keyword evidence="4" id="KW-0812">Transmembrane</keyword>
<keyword evidence="6" id="KW-1133">Transmembrane helix</keyword>
<keyword evidence="7 10" id="KW-0175">Coiled coil</keyword>
<dbReference type="Proteomes" id="UP000325577">
    <property type="component" value="Linkage Group LG21"/>
</dbReference>
<dbReference type="PANTHER" id="PTHR32219:SF3">
    <property type="entry name" value="CALPONIN-LIKE DOMAIN PROTEIN"/>
    <property type="match status" value="1"/>
</dbReference>